<dbReference type="EMBL" id="GGEC01060273">
    <property type="protein sequence ID" value="MBX40757.1"/>
    <property type="molecule type" value="Transcribed_RNA"/>
</dbReference>
<protein>
    <submittedName>
        <fullName evidence="1">Uncharacterized protein</fullName>
    </submittedName>
</protein>
<name>A0A2P2NE65_RHIMU</name>
<proteinExistence type="predicted"/>
<organism evidence="1">
    <name type="scientific">Rhizophora mucronata</name>
    <name type="common">Asiatic mangrove</name>
    <dbReference type="NCBI Taxonomy" id="61149"/>
    <lineage>
        <taxon>Eukaryota</taxon>
        <taxon>Viridiplantae</taxon>
        <taxon>Streptophyta</taxon>
        <taxon>Embryophyta</taxon>
        <taxon>Tracheophyta</taxon>
        <taxon>Spermatophyta</taxon>
        <taxon>Magnoliopsida</taxon>
        <taxon>eudicotyledons</taxon>
        <taxon>Gunneridae</taxon>
        <taxon>Pentapetalae</taxon>
        <taxon>rosids</taxon>
        <taxon>fabids</taxon>
        <taxon>Malpighiales</taxon>
        <taxon>Rhizophoraceae</taxon>
        <taxon>Rhizophora</taxon>
    </lineage>
</organism>
<sequence length="13" mass="1657">MKLYLIIVFYLLK</sequence>
<reference evidence="1" key="1">
    <citation type="submission" date="2018-02" db="EMBL/GenBank/DDBJ databases">
        <title>Rhizophora mucronata_Transcriptome.</title>
        <authorList>
            <person name="Meera S.P."/>
            <person name="Sreeshan A."/>
            <person name="Augustine A."/>
        </authorList>
    </citation>
    <scope>NUCLEOTIDE SEQUENCE</scope>
    <source>
        <tissue evidence="1">Leaf</tissue>
    </source>
</reference>
<accession>A0A2P2NE65</accession>
<evidence type="ECO:0000313" key="1">
    <source>
        <dbReference type="EMBL" id="MBX40757.1"/>
    </source>
</evidence>